<evidence type="ECO:0000256" key="6">
    <source>
        <dbReference type="ARBA" id="ARBA00022960"/>
    </source>
</evidence>
<feature type="transmembrane region" description="Helical" evidence="11">
    <location>
        <begin position="16"/>
        <end position="36"/>
    </location>
</feature>
<comment type="similarity">
    <text evidence="11">Belongs to the SEDS family. MrdB/RodA subfamily.</text>
</comment>
<dbReference type="GO" id="GO:0032153">
    <property type="term" value="C:cell division site"/>
    <property type="evidence" value="ECO:0007669"/>
    <property type="project" value="TreeGrafter"/>
</dbReference>
<feature type="transmembrane region" description="Helical" evidence="11">
    <location>
        <begin position="133"/>
        <end position="151"/>
    </location>
</feature>
<evidence type="ECO:0000313" key="13">
    <source>
        <dbReference type="Proteomes" id="UP000325372"/>
    </source>
</evidence>
<dbReference type="GO" id="GO:0009252">
    <property type="term" value="P:peptidoglycan biosynthetic process"/>
    <property type="evidence" value="ECO:0007669"/>
    <property type="project" value="UniProtKB-UniRule"/>
</dbReference>
<comment type="function">
    <text evidence="11">Peptidoglycan polymerase that is essential for cell wall elongation.</text>
</comment>
<evidence type="ECO:0000256" key="9">
    <source>
        <dbReference type="ARBA" id="ARBA00023136"/>
    </source>
</evidence>
<dbReference type="Pfam" id="PF01098">
    <property type="entry name" value="FTSW_RODA_SPOVE"/>
    <property type="match status" value="1"/>
</dbReference>
<feature type="transmembrane region" description="Helical" evidence="11">
    <location>
        <begin position="268"/>
        <end position="289"/>
    </location>
</feature>
<keyword evidence="11" id="KW-0997">Cell inner membrane</keyword>
<feature type="transmembrane region" description="Helical" evidence="11">
    <location>
        <begin position="75"/>
        <end position="92"/>
    </location>
</feature>
<comment type="subcellular location">
    <subcellularLocation>
        <location evidence="11">Cell inner membrane</location>
        <topology evidence="11">Multi-pass membrane protein</topology>
    </subcellularLocation>
    <subcellularLocation>
        <location evidence="1">Membrane</location>
        <topology evidence="1">Multi-pass membrane protein</topology>
    </subcellularLocation>
</comment>
<feature type="transmembrane region" description="Helical" evidence="11">
    <location>
        <begin position="181"/>
        <end position="199"/>
    </location>
</feature>
<keyword evidence="4 11" id="KW-0808">Transferase</keyword>
<evidence type="ECO:0000256" key="10">
    <source>
        <dbReference type="ARBA" id="ARBA00023316"/>
    </source>
</evidence>
<dbReference type="HAMAP" id="MF_02079">
    <property type="entry name" value="PGT_RodA"/>
    <property type="match status" value="1"/>
</dbReference>
<sequence length="363" mass="39023">MRWSLPGLFGLPRLDLPLLLALLTVMGGGLFVLYSASGEDLGLVYRQALRLGVGIAILLAISQVPPHVLRRWTPWLYALGLVMVAATAWLGVGQGAQRWLDFGVVRFQPSEIMKLAVPMMVAWYLHPRVLPPGFKDGAIAGAILVVPALLIARQPDLGTALLVGVSGCFTLFLAGLRWRVILGLGATALAALPALWLVMHEYQRNRVRTFLNPESDPLGQGWNIIQSKIAVGSGGLAGKGWLNGTQSRLEFIPERHTDFILAVLAEEFGLVGVIALMALYLYIAGRGLYIASVGRDTWSRLVAGSLAMTLFVYVLVNGGMVSGVLPVVGVPLPLISYGGTSAVTLLAGFGIMMSVYGHRKFTR</sequence>
<proteinExistence type="inferred from homology"/>
<dbReference type="PANTHER" id="PTHR30474:SF1">
    <property type="entry name" value="PEPTIDOGLYCAN GLYCOSYLTRANSFERASE MRDB"/>
    <property type="match status" value="1"/>
</dbReference>
<keyword evidence="3 11" id="KW-0328">Glycosyltransferase</keyword>
<evidence type="ECO:0000256" key="7">
    <source>
        <dbReference type="ARBA" id="ARBA00022984"/>
    </source>
</evidence>
<dbReference type="GO" id="GO:0008955">
    <property type="term" value="F:peptidoglycan glycosyltransferase activity"/>
    <property type="evidence" value="ECO:0007669"/>
    <property type="project" value="UniProtKB-UniRule"/>
</dbReference>
<dbReference type="InterPro" id="IPR001182">
    <property type="entry name" value="FtsW/RodA"/>
</dbReference>
<organism evidence="12 13">
    <name type="scientific">Marinihelvus fidelis</name>
    <dbReference type="NCBI Taxonomy" id="2613842"/>
    <lineage>
        <taxon>Bacteria</taxon>
        <taxon>Pseudomonadati</taxon>
        <taxon>Pseudomonadota</taxon>
        <taxon>Gammaproteobacteria</taxon>
        <taxon>Chromatiales</taxon>
        <taxon>Wenzhouxiangellaceae</taxon>
        <taxon>Marinihelvus</taxon>
    </lineage>
</organism>
<dbReference type="UniPathway" id="UPA00219"/>
<dbReference type="PANTHER" id="PTHR30474">
    <property type="entry name" value="CELL CYCLE PROTEIN"/>
    <property type="match status" value="1"/>
</dbReference>
<comment type="catalytic activity">
    <reaction evidence="11">
        <text>[GlcNAc-(1-&gt;4)-Mur2Ac(oyl-L-Ala-gamma-D-Glu-L-Lys-D-Ala-D-Ala)](n)-di-trans,octa-cis-undecaprenyl diphosphate + beta-D-GlcNAc-(1-&gt;4)-Mur2Ac(oyl-L-Ala-gamma-D-Glu-L-Lys-D-Ala-D-Ala)-di-trans,octa-cis-undecaprenyl diphosphate = [GlcNAc-(1-&gt;4)-Mur2Ac(oyl-L-Ala-gamma-D-Glu-L-Lys-D-Ala-D-Ala)](n+1)-di-trans,octa-cis-undecaprenyl diphosphate + di-trans,octa-cis-undecaprenyl diphosphate + H(+)</text>
        <dbReference type="Rhea" id="RHEA:23708"/>
        <dbReference type="Rhea" id="RHEA-COMP:9602"/>
        <dbReference type="Rhea" id="RHEA-COMP:9603"/>
        <dbReference type="ChEBI" id="CHEBI:15378"/>
        <dbReference type="ChEBI" id="CHEBI:58405"/>
        <dbReference type="ChEBI" id="CHEBI:60033"/>
        <dbReference type="ChEBI" id="CHEBI:78435"/>
        <dbReference type="EC" id="2.4.99.28"/>
    </reaction>
</comment>
<dbReference type="PROSITE" id="PS00428">
    <property type="entry name" value="FTSW_RODA_SPOVE"/>
    <property type="match status" value="1"/>
</dbReference>
<keyword evidence="7 11" id="KW-0573">Peptidoglycan synthesis</keyword>
<keyword evidence="10 11" id="KW-0961">Cell wall biogenesis/degradation</keyword>
<keyword evidence="2 11" id="KW-1003">Cell membrane</keyword>
<dbReference type="Proteomes" id="UP000325372">
    <property type="component" value="Unassembled WGS sequence"/>
</dbReference>
<keyword evidence="13" id="KW-1185">Reference proteome</keyword>
<dbReference type="GO" id="GO:0015648">
    <property type="term" value="F:lipid-linked peptidoglycan transporter activity"/>
    <property type="evidence" value="ECO:0007669"/>
    <property type="project" value="TreeGrafter"/>
</dbReference>
<dbReference type="GO" id="GO:0005886">
    <property type="term" value="C:plasma membrane"/>
    <property type="evidence" value="ECO:0007669"/>
    <property type="project" value="UniProtKB-SubCell"/>
</dbReference>
<evidence type="ECO:0000313" key="12">
    <source>
        <dbReference type="EMBL" id="KAA9131018.1"/>
    </source>
</evidence>
<dbReference type="AlphaFoldDB" id="A0A5N0T8H0"/>
<dbReference type="EMBL" id="VYXP01000006">
    <property type="protein sequence ID" value="KAA9131018.1"/>
    <property type="molecule type" value="Genomic_DNA"/>
</dbReference>
<feature type="transmembrane region" description="Helical" evidence="11">
    <location>
        <begin position="334"/>
        <end position="356"/>
    </location>
</feature>
<dbReference type="InterPro" id="IPR018365">
    <property type="entry name" value="Cell_cycle_FtsW-rel_CS"/>
</dbReference>
<keyword evidence="8 11" id="KW-1133">Transmembrane helix</keyword>
<dbReference type="EC" id="2.4.99.28" evidence="11"/>
<dbReference type="InterPro" id="IPR011923">
    <property type="entry name" value="RodA/MrdB"/>
</dbReference>
<evidence type="ECO:0000256" key="2">
    <source>
        <dbReference type="ARBA" id="ARBA00022475"/>
    </source>
</evidence>
<dbReference type="NCBIfam" id="TIGR02210">
    <property type="entry name" value="rodA_shape"/>
    <property type="match status" value="1"/>
</dbReference>
<evidence type="ECO:0000256" key="4">
    <source>
        <dbReference type="ARBA" id="ARBA00022679"/>
    </source>
</evidence>
<keyword evidence="6 11" id="KW-0133">Cell shape</keyword>
<keyword evidence="5 11" id="KW-0812">Transmembrane</keyword>
<comment type="caution">
    <text evidence="12">The sequence shown here is derived from an EMBL/GenBank/DDBJ whole genome shotgun (WGS) entry which is preliminary data.</text>
</comment>
<evidence type="ECO:0000256" key="1">
    <source>
        <dbReference type="ARBA" id="ARBA00004141"/>
    </source>
</evidence>
<accession>A0A5N0T8H0</accession>
<gene>
    <name evidence="11 12" type="primary">rodA</name>
    <name evidence="11" type="synonym">mrdB</name>
    <name evidence="12" type="ORF">F3N42_11775</name>
</gene>
<evidence type="ECO:0000256" key="11">
    <source>
        <dbReference type="HAMAP-Rule" id="MF_02079"/>
    </source>
</evidence>
<dbReference type="RefSeq" id="WP_150864656.1">
    <property type="nucleotide sequence ID" value="NZ_VYXP01000006.1"/>
</dbReference>
<feature type="transmembrane region" description="Helical" evidence="11">
    <location>
        <begin position="48"/>
        <end position="69"/>
    </location>
</feature>
<feature type="transmembrane region" description="Helical" evidence="11">
    <location>
        <begin position="157"/>
        <end position="174"/>
    </location>
</feature>
<name>A0A5N0T8H0_9GAMM</name>
<dbReference type="GO" id="GO:0008360">
    <property type="term" value="P:regulation of cell shape"/>
    <property type="evidence" value="ECO:0007669"/>
    <property type="project" value="UniProtKB-KW"/>
</dbReference>
<reference evidence="12 13" key="1">
    <citation type="submission" date="2019-09" db="EMBL/GenBank/DDBJ databases">
        <title>Wenzhouxiangella sp. Genome sequencing and assembly.</title>
        <authorList>
            <person name="Zhang R."/>
        </authorList>
    </citation>
    <scope>NUCLEOTIDE SEQUENCE [LARGE SCALE GENOMIC DNA]</scope>
    <source>
        <strain evidence="12 13">W260</strain>
    </source>
</reference>
<protein>
    <recommendedName>
        <fullName evidence="11">Peptidoglycan glycosyltransferase MrdB</fullName>
        <shortName evidence="11">PGT</shortName>
        <ecNumber evidence="11">2.4.99.28</ecNumber>
    </recommendedName>
    <alternativeName>
        <fullName evidence="11">Cell elongation protein RodA</fullName>
    </alternativeName>
    <alternativeName>
        <fullName evidence="11">Cell wall polymerase</fullName>
    </alternativeName>
    <alternativeName>
        <fullName evidence="11">Peptidoglycan polymerase</fullName>
        <shortName evidence="11">PG polymerase</shortName>
    </alternativeName>
</protein>
<comment type="pathway">
    <text evidence="11">Cell wall biogenesis; peptidoglycan biosynthesis.</text>
</comment>
<dbReference type="GO" id="GO:0071555">
    <property type="term" value="P:cell wall organization"/>
    <property type="evidence" value="ECO:0007669"/>
    <property type="project" value="UniProtKB-KW"/>
</dbReference>
<feature type="transmembrane region" description="Helical" evidence="11">
    <location>
        <begin position="301"/>
        <end position="328"/>
    </location>
</feature>
<dbReference type="GO" id="GO:0051301">
    <property type="term" value="P:cell division"/>
    <property type="evidence" value="ECO:0007669"/>
    <property type="project" value="InterPro"/>
</dbReference>
<evidence type="ECO:0000256" key="3">
    <source>
        <dbReference type="ARBA" id="ARBA00022676"/>
    </source>
</evidence>
<evidence type="ECO:0000256" key="8">
    <source>
        <dbReference type="ARBA" id="ARBA00022989"/>
    </source>
</evidence>
<evidence type="ECO:0000256" key="5">
    <source>
        <dbReference type="ARBA" id="ARBA00022692"/>
    </source>
</evidence>
<keyword evidence="9 11" id="KW-0472">Membrane</keyword>